<organism evidence="1 2">
    <name type="scientific">Racocetra persica</name>
    <dbReference type="NCBI Taxonomy" id="160502"/>
    <lineage>
        <taxon>Eukaryota</taxon>
        <taxon>Fungi</taxon>
        <taxon>Fungi incertae sedis</taxon>
        <taxon>Mucoromycota</taxon>
        <taxon>Glomeromycotina</taxon>
        <taxon>Glomeromycetes</taxon>
        <taxon>Diversisporales</taxon>
        <taxon>Gigasporaceae</taxon>
        <taxon>Racocetra</taxon>
    </lineage>
</organism>
<name>A0ACA9L677_9GLOM</name>
<evidence type="ECO:0000313" key="2">
    <source>
        <dbReference type="Proteomes" id="UP000789920"/>
    </source>
</evidence>
<accession>A0ACA9L677</accession>
<protein>
    <submittedName>
        <fullName evidence="1">9254_t:CDS:1</fullName>
    </submittedName>
</protein>
<sequence length="182" mass="21306">MSNFINDDQNNLQGFQELDNTKYNQDNQVLDNIHFSSIQDPNTQNIYNASQVQFFNNDFSNCYAQKLYNSLLDTLYIENNVKNVYNEVANLCKVSDEEFQNNVLNNEYLELEAGLSFSDWQSFKAWLDCFALQESFNYKIRTSKKDEKDGETIRRANYVCLKAGVYHSKVTADPTKRYNNVF</sequence>
<gene>
    <name evidence="1" type="ORF">RPERSI_LOCUS2286</name>
</gene>
<comment type="caution">
    <text evidence="1">The sequence shown here is derived from an EMBL/GenBank/DDBJ whole genome shotgun (WGS) entry which is preliminary data.</text>
</comment>
<dbReference type="Proteomes" id="UP000789920">
    <property type="component" value="Unassembled WGS sequence"/>
</dbReference>
<reference evidence="1" key="1">
    <citation type="submission" date="2021-06" db="EMBL/GenBank/DDBJ databases">
        <authorList>
            <person name="Kallberg Y."/>
            <person name="Tangrot J."/>
            <person name="Rosling A."/>
        </authorList>
    </citation>
    <scope>NUCLEOTIDE SEQUENCE</scope>
    <source>
        <strain evidence="1">MA461A</strain>
    </source>
</reference>
<dbReference type="EMBL" id="CAJVQC010002449">
    <property type="protein sequence ID" value="CAG8511663.1"/>
    <property type="molecule type" value="Genomic_DNA"/>
</dbReference>
<evidence type="ECO:0000313" key="1">
    <source>
        <dbReference type="EMBL" id="CAG8511663.1"/>
    </source>
</evidence>
<keyword evidence="2" id="KW-1185">Reference proteome</keyword>
<proteinExistence type="predicted"/>